<dbReference type="Proteomes" id="UP001597168">
    <property type="component" value="Unassembled WGS sequence"/>
</dbReference>
<dbReference type="RefSeq" id="WP_380729989.1">
    <property type="nucleotide sequence ID" value="NZ_JBHTLK010000355.1"/>
</dbReference>
<dbReference type="GO" id="GO:0032259">
    <property type="term" value="P:methylation"/>
    <property type="evidence" value="ECO:0007669"/>
    <property type="project" value="UniProtKB-KW"/>
</dbReference>
<accession>A0ABW3R5C4</accession>
<sequence>MTFDGGMRRWREYQRTPWGRLRYSQAEANLARHLPPAPAKVLDLAGGDGADALRPARRGHDVTVVDRSAEMPAEAERAFAAEDLPVRLVEADLTRLPALPGGYDVVPAHNVVQYLADPADVLRTAVSLAVPGGVVSVIAINRSSEPLQQATLALDPAGAPAALDTDQARTRTFDTTLTLFTADQVVGWLDGCEVVGHYGICAVTGYIADNSRKHDPEFFADLERLEPALADRMPYPLIARFFHLVGRR</sequence>
<keyword evidence="3" id="KW-0949">S-adenosyl-L-methionine</keyword>
<dbReference type="Pfam" id="PF13649">
    <property type="entry name" value="Methyltransf_25"/>
    <property type="match status" value="1"/>
</dbReference>
<keyword evidence="1 5" id="KW-0489">Methyltransferase</keyword>
<dbReference type="PANTHER" id="PTHR43464:SF19">
    <property type="entry name" value="UBIQUINONE BIOSYNTHESIS O-METHYLTRANSFERASE, MITOCHONDRIAL"/>
    <property type="match status" value="1"/>
</dbReference>
<comment type="caution">
    <text evidence="5">The sequence shown here is derived from an EMBL/GenBank/DDBJ whole genome shotgun (WGS) entry which is preliminary data.</text>
</comment>
<dbReference type="GO" id="GO:0102208">
    <property type="term" value="F:2-polyprenyl-6-hydroxyphenol methylase activity"/>
    <property type="evidence" value="ECO:0007669"/>
    <property type="project" value="UniProtKB-EC"/>
</dbReference>
<dbReference type="EC" id="2.1.1.222" evidence="5"/>
<dbReference type="PANTHER" id="PTHR43464">
    <property type="entry name" value="METHYLTRANSFERASE"/>
    <property type="match status" value="1"/>
</dbReference>
<name>A0ABW3R5C4_9PSEU</name>
<evidence type="ECO:0000256" key="2">
    <source>
        <dbReference type="ARBA" id="ARBA00022679"/>
    </source>
</evidence>
<dbReference type="InterPro" id="IPR041698">
    <property type="entry name" value="Methyltransf_25"/>
</dbReference>
<evidence type="ECO:0000313" key="6">
    <source>
        <dbReference type="Proteomes" id="UP001597168"/>
    </source>
</evidence>
<dbReference type="EMBL" id="JBHTLK010000355">
    <property type="protein sequence ID" value="MFD1152269.1"/>
    <property type="molecule type" value="Genomic_DNA"/>
</dbReference>
<evidence type="ECO:0000256" key="3">
    <source>
        <dbReference type="ARBA" id="ARBA00022691"/>
    </source>
</evidence>
<evidence type="ECO:0000259" key="4">
    <source>
        <dbReference type="Pfam" id="PF13649"/>
    </source>
</evidence>
<keyword evidence="6" id="KW-1185">Reference proteome</keyword>
<dbReference type="EC" id="2.1.1.64" evidence="5"/>
<evidence type="ECO:0000256" key="1">
    <source>
        <dbReference type="ARBA" id="ARBA00022603"/>
    </source>
</evidence>
<feature type="domain" description="Methyltransferase" evidence="4">
    <location>
        <begin position="41"/>
        <end position="133"/>
    </location>
</feature>
<dbReference type="InterPro" id="IPR029063">
    <property type="entry name" value="SAM-dependent_MTases_sf"/>
</dbReference>
<dbReference type="CDD" id="cd02440">
    <property type="entry name" value="AdoMet_MTases"/>
    <property type="match status" value="1"/>
</dbReference>
<evidence type="ECO:0000313" key="5">
    <source>
        <dbReference type="EMBL" id="MFD1152269.1"/>
    </source>
</evidence>
<dbReference type="SUPFAM" id="SSF53335">
    <property type="entry name" value="S-adenosyl-L-methionine-dependent methyltransferases"/>
    <property type="match status" value="1"/>
</dbReference>
<dbReference type="GO" id="GO:0061542">
    <property type="term" value="F:3-demethylubiquinol 3-O-methyltransferase activity"/>
    <property type="evidence" value="ECO:0007669"/>
    <property type="project" value="UniProtKB-EC"/>
</dbReference>
<organism evidence="5 6">
    <name type="scientific">Saccharothrix hoggarensis</name>
    <dbReference type="NCBI Taxonomy" id="913853"/>
    <lineage>
        <taxon>Bacteria</taxon>
        <taxon>Bacillati</taxon>
        <taxon>Actinomycetota</taxon>
        <taxon>Actinomycetes</taxon>
        <taxon>Pseudonocardiales</taxon>
        <taxon>Pseudonocardiaceae</taxon>
        <taxon>Saccharothrix</taxon>
    </lineage>
</organism>
<protein>
    <submittedName>
        <fullName evidence="5">Class I SAM-dependent methyltransferase</fullName>
        <ecNumber evidence="5">2.1.1.222</ecNumber>
        <ecNumber evidence="5">2.1.1.64</ecNumber>
    </submittedName>
</protein>
<keyword evidence="2 5" id="KW-0808">Transferase</keyword>
<gene>
    <name evidence="5" type="ORF">ACFQ3T_34480</name>
</gene>
<dbReference type="Gene3D" id="3.40.50.150">
    <property type="entry name" value="Vaccinia Virus protein VP39"/>
    <property type="match status" value="1"/>
</dbReference>
<proteinExistence type="predicted"/>
<reference evidence="6" key="1">
    <citation type="journal article" date="2019" name="Int. J. Syst. Evol. Microbiol.">
        <title>The Global Catalogue of Microorganisms (GCM) 10K type strain sequencing project: providing services to taxonomists for standard genome sequencing and annotation.</title>
        <authorList>
            <consortium name="The Broad Institute Genomics Platform"/>
            <consortium name="The Broad Institute Genome Sequencing Center for Infectious Disease"/>
            <person name="Wu L."/>
            <person name="Ma J."/>
        </authorList>
    </citation>
    <scope>NUCLEOTIDE SEQUENCE [LARGE SCALE GENOMIC DNA]</scope>
    <source>
        <strain evidence="6">CCUG 60214</strain>
    </source>
</reference>